<name>A0A0A9FY63_ARUDO</name>
<organism evidence="1">
    <name type="scientific">Arundo donax</name>
    <name type="common">Giant reed</name>
    <name type="synonym">Donax arundinaceus</name>
    <dbReference type="NCBI Taxonomy" id="35708"/>
    <lineage>
        <taxon>Eukaryota</taxon>
        <taxon>Viridiplantae</taxon>
        <taxon>Streptophyta</taxon>
        <taxon>Embryophyta</taxon>
        <taxon>Tracheophyta</taxon>
        <taxon>Spermatophyta</taxon>
        <taxon>Magnoliopsida</taxon>
        <taxon>Liliopsida</taxon>
        <taxon>Poales</taxon>
        <taxon>Poaceae</taxon>
        <taxon>PACMAD clade</taxon>
        <taxon>Arundinoideae</taxon>
        <taxon>Arundineae</taxon>
        <taxon>Arundo</taxon>
    </lineage>
</organism>
<evidence type="ECO:0000313" key="1">
    <source>
        <dbReference type="EMBL" id="JAE13323.1"/>
    </source>
</evidence>
<dbReference type="AlphaFoldDB" id="A0A0A9FY63"/>
<proteinExistence type="predicted"/>
<dbReference type="EMBL" id="GBRH01184573">
    <property type="protein sequence ID" value="JAE13323.1"/>
    <property type="molecule type" value="Transcribed_RNA"/>
</dbReference>
<reference evidence="1" key="1">
    <citation type="submission" date="2014-09" db="EMBL/GenBank/DDBJ databases">
        <authorList>
            <person name="Magalhaes I.L.F."/>
            <person name="Oliveira U."/>
            <person name="Santos F.R."/>
            <person name="Vidigal T.H.D.A."/>
            <person name="Brescovit A.D."/>
            <person name="Santos A.J."/>
        </authorList>
    </citation>
    <scope>NUCLEOTIDE SEQUENCE</scope>
    <source>
        <tissue evidence="1">Shoot tissue taken approximately 20 cm above the soil surface</tissue>
    </source>
</reference>
<reference evidence="1" key="2">
    <citation type="journal article" date="2015" name="Data Brief">
        <title>Shoot transcriptome of the giant reed, Arundo donax.</title>
        <authorList>
            <person name="Barrero R.A."/>
            <person name="Guerrero F.D."/>
            <person name="Moolhuijzen P."/>
            <person name="Goolsby J.A."/>
            <person name="Tidwell J."/>
            <person name="Bellgard S.E."/>
            <person name="Bellgard M.I."/>
        </authorList>
    </citation>
    <scope>NUCLEOTIDE SEQUENCE</scope>
    <source>
        <tissue evidence="1">Shoot tissue taken approximately 20 cm above the soil surface</tissue>
    </source>
</reference>
<sequence>MDKHKLNSHKRKANNPNCCTLEFRIQRQTHHCLLLQGS</sequence>
<accession>A0A0A9FY63</accession>
<protein>
    <submittedName>
        <fullName evidence="1">Uncharacterized protein</fullName>
    </submittedName>
</protein>